<dbReference type="GO" id="GO:0005783">
    <property type="term" value="C:endoplasmic reticulum"/>
    <property type="evidence" value="ECO:0007669"/>
    <property type="project" value="TreeGrafter"/>
</dbReference>
<gene>
    <name evidence="6" type="ORF">BG006_007091</name>
</gene>
<reference evidence="6" key="1">
    <citation type="journal article" date="2020" name="Fungal Divers.">
        <title>Resolving the Mortierellaceae phylogeny through synthesis of multi-gene phylogenetics and phylogenomics.</title>
        <authorList>
            <person name="Vandepol N."/>
            <person name="Liber J."/>
            <person name="Desiro A."/>
            <person name="Na H."/>
            <person name="Kennedy M."/>
            <person name="Barry K."/>
            <person name="Grigoriev I.V."/>
            <person name="Miller A.N."/>
            <person name="O'Donnell K."/>
            <person name="Stajich J.E."/>
            <person name="Bonito G."/>
        </authorList>
    </citation>
    <scope>NUCLEOTIDE SEQUENCE</scope>
    <source>
        <strain evidence="6">NVP1</strain>
    </source>
</reference>
<protein>
    <recommendedName>
        <fullName evidence="5">Vesicle tethering protein Uso1/P115-like head domain-containing protein</fullName>
    </recommendedName>
</protein>
<dbReference type="AlphaFoldDB" id="A0A9P5SSI2"/>
<evidence type="ECO:0000256" key="3">
    <source>
        <dbReference type="ARBA" id="ARBA00023054"/>
    </source>
</evidence>
<dbReference type="InterPro" id="IPR016024">
    <property type="entry name" value="ARM-type_fold"/>
</dbReference>
<dbReference type="InterPro" id="IPR006953">
    <property type="entry name" value="Vesicle_Uso1_P115_head"/>
</dbReference>
<evidence type="ECO:0000313" key="6">
    <source>
        <dbReference type="EMBL" id="KAF9336868.1"/>
    </source>
</evidence>
<evidence type="ECO:0000256" key="4">
    <source>
        <dbReference type="SAM" id="Coils"/>
    </source>
</evidence>
<dbReference type="GO" id="GO:0005795">
    <property type="term" value="C:Golgi stack"/>
    <property type="evidence" value="ECO:0007669"/>
    <property type="project" value="TreeGrafter"/>
</dbReference>
<dbReference type="GO" id="GO:0006886">
    <property type="term" value="P:intracellular protein transport"/>
    <property type="evidence" value="ECO:0007669"/>
    <property type="project" value="InterPro"/>
</dbReference>
<evidence type="ECO:0000259" key="5">
    <source>
        <dbReference type="Pfam" id="PF04869"/>
    </source>
</evidence>
<dbReference type="GO" id="GO:0048280">
    <property type="term" value="P:vesicle fusion with Golgi apparatus"/>
    <property type="evidence" value="ECO:0007669"/>
    <property type="project" value="InterPro"/>
</dbReference>
<dbReference type="GO" id="GO:0012507">
    <property type="term" value="C:ER to Golgi transport vesicle membrane"/>
    <property type="evidence" value="ECO:0007669"/>
    <property type="project" value="TreeGrafter"/>
</dbReference>
<comment type="subcellular location">
    <subcellularLocation>
        <location evidence="1">Golgi apparatus</location>
    </subcellularLocation>
</comment>
<dbReference type="GO" id="GO:0000139">
    <property type="term" value="C:Golgi membrane"/>
    <property type="evidence" value="ECO:0007669"/>
    <property type="project" value="InterPro"/>
</dbReference>
<dbReference type="EMBL" id="JAAAUY010000044">
    <property type="protein sequence ID" value="KAF9336868.1"/>
    <property type="molecule type" value="Genomic_DNA"/>
</dbReference>
<accession>A0A9P5SSI2</accession>
<dbReference type="PANTHER" id="PTHR10013:SF0">
    <property type="entry name" value="GENERAL VESICULAR TRANSPORT FACTOR P115"/>
    <property type="match status" value="1"/>
</dbReference>
<keyword evidence="7" id="KW-1185">Reference proteome</keyword>
<evidence type="ECO:0000256" key="2">
    <source>
        <dbReference type="ARBA" id="ARBA00023034"/>
    </source>
</evidence>
<name>A0A9P5SSI2_9FUNG</name>
<keyword evidence="3 4" id="KW-0175">Coiled coil</keyword>
<dbReference type="GO" id="GO:0048211">
    <property type="term" value="P:Golgi vesicle docking"/>
    <property type="evidence" value="ECO:0007669"/>
    <property type="project" value="TreeGrafter"/>
</dbReference>
<dbReference type="InterPro" id="IPR024095">
    <property type="entry name" value="Vesicle_P115"/>
</dbReference>
<dbReference type="Proteomes" id="UP000696485">
    <property type="component" value="Unassembled WGS sequence"/>
</dbReference>
<keyword evidence="2" id="KW-0333">Golgi apparatus</keyword>
<dbReference type="Gene3D" id="1.25.10.10">
    <property type="entry name" value="Leucine-rich Repeat Variant"/>
    <property type="match status" value="2"/>
</dbReference>
<feature type="coiled-coil region" evidence="4">
    <location>
        <begin position="509"/>
        <end position="587"/>
    </location>
</feature>
<comment type="caution">
    <text evidence="6">The sequence shown here is derived from an EMBL/GenBank/DDBJ whole genome shotgun (WGS) entry which is preliminary data.</text>
</comment>
<dbReference type="GO" id="GO:0006888">
    <property type="term" value="P:endoplasmic reticulum to Golgi vesicle-mediated transport"/>
    <property type="evidence" value="ECO:0007669"/>
    <property type="project" value="TreeGrafter"/>
</dbReference>
<organism evidence="6 7">
    <name type="scientific">Podila minutissima</name>
    <dbReference type="NCBI Taxonomy" id="64525"/>
    <lineage>
        <taxon>Eukaryota</taxon>
        <taxon>Fungi</taxon>
        <taxon>Fungi incertae sedis</taxon>
        <taxon>Mucoromycota</taxon>
        <taxon>Mortierellomycotina</taxon>
        <taxon>Mortierellomycetes</taxon>
        <taxon>Mortierellales</taxon>
        <taxon>Mortierellaceae</taxon>
        <taxon>Podila</taxon>
    </lineage>
</organism>
<dbReference type="Pfam" id="PF04869">
    <property type="entry name" value="Uso1_p115_head"/>
    <property type="match status" value="1"/>
</dbReference>
<evidence type="ECO:0000313" key="7">
    <source>
        <dbReference type="Proteomes" id="UP000696485"/>
    </source>
</evidence>
<evidence type="ECO:0000256" key="1">
    <source>
        <dbReference type="ARBA" id="ARBA00004555"/>
    </source>
</evidence>
<dbReference type="InterPro" id="IPR011989">
    <property type="entry name" value="ARM-like"/>
</dbReference>
<sequence>MDFFASGFNALRGQKGQHQTGSETIDRLCDRIEHATLLEDRRVSVLALKACSRDHKRDIGARGVKVLCKVLQQDYMDVDICKAVLEILTILCQADPNQEDSQDFALDMSKTILEDAGNVTTLLDILEEYDFYVRFHVVSLLALLVLNDTPRLQECILTSPVGMSRLMALLDDRREIIRNEGLLLLISLTESNADLQKIVAFENAFERLLAIIDEEGALTGGIIVQDCLQLVQNLLRHNVSNQSPGTLLLDALQGWQEDSEDSATDPYNSWFATVLFSHILQNNPRAKGIALAITFGDEENGEDPVSLIHAITAALMVAVKGHADVRVALGYLALLCVWCYENPKSIMEFLSEGAHLQFLIELISPGSKEDPMVQGLAAFLLGICYEFNWEADALISRATIQPIILSRIGLDHFAACITRVRESKPFKAAVPYMVVLPSEEGAGKLPGLFFDYSFVEFMKRNFEHTQKSISVSPENTQSGRPSQPVLANAETESMIKSLRTKTTAQDAEIADLKAQLAEAAHLKAQLAETTHPKAQVSEISHLKAQLAEAQQQLMQKAREQDEYECALAGLRQEIQLRRERHESLEKEHEDLLICLAEQDVEMNNLKEHMLSLGISL</sequence>
<dbReference type="PANTHER" id="PTHR10013">
    <property type="entry name" value="GENERAL VESICULAR TRANSPORT FACTOR P115"/>
    <property type="match status" value="1"/>
</dbReference>
<proteinExistence type="predicted"/>
<feature type="domain" description="Vesicle tethering protein Uso1/P115-like head" evidence="5">
    <location>
        <begin position="232"/>
        <end position="469"/>
    </location>
</feature>
<dbReference type="SUPFAM" id="SSF48371">
    <property type="entry name" value="ARM repeat"/>
    <property type="match status" value="1"/>
</dbReference>